<evidence type="ECO:0000259" key="8">
    <source>
        <dbReference type="SMART" id="SM01332"/>
    </source>
</evidence>
<comment type="similarity">
    <text evidence="1">Belongs to the cyclin family. Cyclin D subfamily.</text>
</comment>
<protein>
    <submittedName>
        <fullName evidence="12">Cyclin-D4-1-like isoform X1</fullName>
    </submittedName>
</protein>
<dbReference type="GO" id="GO:0051301">
    <property type="term" value="P:cell division"/>
    <property type="evidence" value="ECO:0007669"/>
    <property type="project" value="UniProtKB-KW"/>
</dbReference>
<dbReference type="InterPro" id="IPR013763">
    <property type="entry name" value="Cyclin-like_dom"/>
</dbReference>
<evidence type="ECO:0000313" key="10">
    <source>
        <dbReference type="Proteomes" id="UP000197138"/>
    </source>
</evidence>
<dbReference type="InterPro" id="IPR039361">
    <property type="entry name" value="Cyclin"/>
</dbReference>
<dbReference type="Proteomes" id="UP000515151">
    <property type="component" value="Chromosome 4"/>
</dbReference>
<reference evidence="11" key="3">
    <citation type="journal article" date="2020" name="Plant Biotechnol. J.">
        <title>The pomegranate (Punica granatum L.) draft genome dissects genetic divergence between soft- and hard-seeded cultivars.</title>
        <authorList>
            <person name="Luo X."/>
            <person name="Li H."/>
            <person name="Wu Z."/>
            <person name="Yao W."/>
            <person name="Zhao P."/>
            <person name="Cao D."/>
            <person name="Yu H."/>
            <person name="Li K."/>
            <person name="Poudel K."/>
            <person name="Zhao D."/>
            <person name="Zhang F."/>
            <person name="Xia X."/>
            <person name="Chen L."/>
            <person name="Wang Q."/>
            <person name="Jing D."/>
            <person name="Cao S."/>
        </authorList>
    </citation>
    <scope>NUCLEOTIDE SEQUENCE [LARGE SCALE GENOMIC DNA]</scope>
</reference>
<evidence type="ECO:0000256" key="3">
    <source>
        <dbReference type="ARBA" id="ARBA00023127"/>
    </source>
</evidence>
<evidence type="ECO:0000313" key="11">
    <source>
        <dbReference type="Proteomes" id="UP000515151"/>
    </source>
</evidence>
<dbReference type="EMBL" id="MTKT01005739">
    <property type="protein sequence ID" value="OWM64780.1"/>
    <property type="molecule type" value="Genomic_DNA"/>
</dbReference>
<dbReference type="Pfam" id="PF00134">
    <property type="entry name" value="Cyclin_N"/>
    <property type="match status" value="1"/>
</dbReference>
<evidence type="ECO:0000256" key="1">
    <source>
        <dbReference type="ARBA" id="ARBA00009065"/>
    </source>
</evidence>
<dbReference type="FunFam" id="1.10.472.10:FF:000060">
    <property type="entry name" value="D6-type cyclin"/>
    <property type="match status" value="1"/>
</dbReference>
<dbReference type="OrthoDB" id="5590282at2759"/>
<evidence type="ECO:0000256" key="4">
    <source>
        <dbReference type="ARBA" id="ARBA00023306"/>
    </source>
</evidence>
<evidence type="ECO:0000259" key="7">
    <source>
        <dbReference type="SMART" id="SM00385"/>
    </source>
</evidence>
<dbReference type="Gene3D" id="1.10.472.10">
    <property type="entry name" value="Cyclin-like"/>
    <property type="match status" value="2"/>
</dbReference>
<keyword evidence="2" id="KW-0132">Cell division</keyword>
<organism evidence="9 10">
    <name type="scientific">Punica granatum</name>
    <name type="common">Pomegranate</name>
    <dbReference type="NCBI Taxonomy" id="22663"/>
    <lineage>
        <taxon>Eukaryota</taxon>
        <taxon>Viridiplantae</taxon>
        <taxon>Streptophyta</taxon>
        <taxon>Embryophyta</taxon>
        <taxon>Tracheophyta</taxon>
        <taxon>Spermatophyta</taxon>
        <taxon>Magnoliopsida</taxon>
        <taxon>eudicotyledons</taxon>
        <taxon>Gunneridae</taxon>
        <taxon>Pentapetalae</taxon>
        <taxon>rosids</taxon>
        <taxon>malvids</taxon>
        <taxon>Myrtales</taxon>
        <taxon>Lythraceae</taxon>
        <taxon>Punica</taxon>
    </lineage>
</organism>
<dbReference type="SUPFAM" id="SSF47954">
    <property type="entry name" value="Cyclin-like"/>
    <property type="match status" value="2"/>
</dbReference>
<dbReference type="SMART" id="SM01332">
    <property type="entry name" value="Cyclin_C"/>
    <property type="match status" value="1"/>
</dbReference>
<dbReference type="InterPro" id="IPR036915">
    <property type="entry name" value="Cyclin-like_sf"/>
</dbReference>
<gene>
    <name evidence="12" type="primary">LOC116206218</name>
    <name evidence="9" type="ORF">CDL15_Pgr028497</name>
</gene>
<keyword evidence="11" id="KW-1185">Reference proteome</keyword>
<reference evidence="10" key="1">
    <citation type="journal article" date="2017" name="Plant J.">
        <title>The pomegranate (Punica granatum L.) genome and the genomics of punicalagin biosynthesis.</title>
        <authorList>
            <person name="Qin G."/>
            <person name="Xu C."/>
            <person name="Ming R."/>
            <person name="Tang H."/>
            <person name="Guyot R."/>
            <person name="Kramer E.M."/>
            <person name="Hu Y."/>
            <person name="Yi X."/>
            <person name="Qi Y."/>
            <person name="Xu X."/>
            <person name="Gao Z."/>
            <person name="Pan H."/>
            <person name="Jian J."/>
            <person name="Tian Y."/>
            <person name="Yue Z."/>
            <person name="Xu Y."/>
        </authorList>
    </citation>
    <scope>NUCLEOTIDE SEQUENCE [LARGE SCALE GENOMIC DNA]</scope>
    <source>
        <strain evidence="10">cv. Dabenzi</strain>
    </source>
</reference>
<evidence type="ECO:0000256" key="6">
    <source>
        <dbReference type="SAM" id="MobiDB-lite"/>
    </source>
</evidence>
<sequence length="360" mass="39641">MPPPPEEHYSSSLFCGEDPCQAVSPHDPYIPISDHQPPLPPPLPVHSHILLLPPPDEAVVGELIDRESRTLPQGDYLHRCRARSINLTARQDSISWILKALTQVHAHYHFRPVTALLAVNYLDRFLSVHSLPEHENGWPFQLLSVACLSLAAKIEELYVPLLLDLQICDPKFVFEPKTVQRMELWVMANLDWRLHSVTPFDFLNFFVSNMQTPSTSSQPDPWSPSQILASASDLILRTPRAIDFLGFTPSEIAAAAVLSAAGVGAGSPITFHERVNKEMVRSCHQLMEEYLVDTCPTAWFKHVEAEPAAGPPPSPVGVLDAAACGSCDTRPDNPSASGGAEPPPPPNKRLRLSAPDVQEP</sequence>
<name>A0A218VXI0_PUNGR</name>
<dbReference type="SMART" id="SM00385">
    <property type="entry name" value="CYCLIN"/>
    <property type="match status" value="1"/>
</dbReference>
<dbReference type="CDD" id="cd20543">
    <property type="entry name" value="CYCLIN_AtCycD-like_rpt1"/>
    <property type="match status" value="1"/>
</dbReference>
<evidence type="ECO:0000256" key="2">
    <source>
        <dbReference type="ARBA" id="ARBA00022618"/>
    </source>
</evidence>
<dbReference type="CDD" id="cd20544">
    <property type="entry name" value="CYCLIN_AtCycD-like_rpt2"/>
    <property type="match status" value="1"/>
</dbReference>
<dbReference type="Proteomes" id="UP000197138">
    <property type="component" value="Unassembled WGS sequence"/>
</dbReference>
<evidence type="ECO:0000256" key="5">
    <source>
        <dbReference type="RuleBase" id="RU000383"/>
    </source>
</evidence>
<dbReference type="InterPro" id="IPR006671">
    <property type="entry name" value="Cyclin_N"/>
</dbReference>
<feature type="domain" description="Cyclin-like" evidence="7">
    <location>
        <begin position="99"/>
        <end position="188"/>
    </location>
</feature>
<reference evidence="12" key="4">
    <citation type="submission" date="2025-04" db="UniProtKB">
        <authorList>
            <consortium name="RefSeq"/>
        </authorList>
    </citation>
    <scope>IDENTIFICATION</scope>
    <source>
        <tissue evidence="12">Leaf</tissue>
    </source>
</reference>
<dbReference type="InterPro" id="IPR004367">
    <property type="entry name" value="Cyclin_C-dom"/>
</dbReference>
<dbReference type="FunFam" id="1.10.472.10:FF:000040">
    <property type="entry name" value="D6-type cyclin"/>
    <property type="match status" value="1"/>
</dbReference>
<feature type="region of interest" description="Disordered" evidence="6">
    <location>
        <begin position="307"/>
        <end position="360"/>
    </location>
</feature>
<feature type="domain" description="Cyclin C-terminal" evidence="8">
    <location>
        <begin position="197"/>
        <end position="314"/>
    </location>
</feature>
<dbReference type="Pfam" id="PF02984">
    <property type="entry name" value="Cyclin_C"/>
    <property type="match status" value="1"/>
</dbReference>
<proteinExistence type="inferred from homology"/>
<dbReference type="AlphaFoldDB" id="A0A218VXI0"/>
<evidence type="ECO:0000313" key="9">
    <source>
        <dbReference type="EMBL" id="OWM64780.1"/>
    </source>
</evidence>
<dbReference type="PANTHER" id="PTHR10177">
    <property type="entry name" value="CYCLINS"/>
    <property type="match status" value="1"/>
</dbReference>
<accession>A0A218VXI0</accession>
<keyword evidence="4" id="KW-0131">Cell cycle</keyword>
<evidence type="ECO:0000313" key="12">
    <source>
        <dbReference type="RefSeq" id="XP_031394890.1"/>
    </source>
</evidence>
<reference evidence="9" key="2">
    <citation type="submission" date="2017-06" db="EMBL/GenBank/DDBJ databases">
        <title>The pomegranate genome and the genomics of punicalagin biosynthesis.</title>
        <authorList>
            <person name="Xu C."/>
        </authorList>
    </citation>
    <scope>NUCLEOTIDE SEQUENCE [LARGE SCALE GENOMIC DNA]</scope>
    <source>
        <tissue evidence="9">Fresh leaf</tissue>
    </source>
</reference>
<dbReference type="GeneID" id="116206218"/>
<dbReference type="RefSeq" id="XP_031394890.1">
    <property type="nucleotide sequence ID" value="XM_031539030.1"/>
</dbReference>
<keyword evidence="3 5" id="KW-0195">Cyclin</keyword>